<evidence type="ECO:0008006" key="2">
    <source>
        <dbReference type="Google" id="ProtNLM"/>
    </source>
</evidence>
<proteinExistence type="predicted"/>
<dbReference type="InterPro" id="IPR027417">
    <property type="entry name" value="P-loop_NTPase"/>
</dbReference>
<dbReference type="Gene3D" id="3.40.50.300">
    <property type="entry name" value="P-loop containing nucleotide triphosphate hydrolases"/>
    <property type="match status" value="1"/>
</dbReference>
<accession>A0A2P2BXA1</accession>
<dbReference type="SUPFAM" id="SSF52540">
    <property type="entry name" value="P-loop containing nucleoside triphosphate hydrolases"/>
    <property type="match status" value="1"/>
</dbReference>
<sequence length="154" mass="17184">MSNQVGRLHVLIGLPGSGKSTFLRERFQVSHPEVAIFDDYQAHAIADQSDPQWSRNRPSAIETLRGGTPVLVSDISYCRASAIDRLVSLMRQDVPGVEIDLIYFANDPEAAAHNVRLRGRDQCEREIQLIREFSADYRPPASAMPGSAQSLEHR</sequence>
<evidence type="ECO:0000313" key="1">
    <source>
        <dbReference type="EMBL" id="CUR54377.1"/>
    </source>
</evidence>
<dbReference type="AlphaFoldDB" id="A0A2P2BXA1"/>
<organism evidence="1">
    <name type="scientific">metagenome</name>
    <dbReference type="NCBI Taxonomy" id="256318"/>
    <lineage>
        <taxon>unclassified sequences</taxon>
        <taxon>metagenomes</taxon>
    </lineage>
</organism>
<dbReference type="EMBL" id="CZKA01000007">
    <property type="protein sequence ID" value="CUR54377.1"/>
    <property type="molecule type" value="Genomic_DNA"/>
</dbReference>
<gene>
    <name evidence="1" type="ORF">NOCA2150119</name>
</gene>
<reference evidence="1" key="1">
    <citation type="submission" date="2015-08" db="EMBL/GenBank/DDBJ databases">
        <authorList>
            <person name="Babu N.S."/>
            <person name="Beckwith C.J."/>
            <person name="Beseler K.G."/>
            <person name="Brison A."/>
            <person name="Carone J.V."/>
            <person name="Caskin T.P."/>
            <person name="Diamond M."/>
            <person name="Durham M.E."/>
            <person name="Foxe J.M."/>
            <person name="Go M."/>
            <person name="Henderson B.A."/>
            <person name="Jones I.B."/>
            <person name="McGettigan J.A."/>
            <person name="Micheletti S.J."/>
            <person name="Nasrallah M.E."/>
            <person name="Ortiz D."/>
            <person name="Piller C.R."/>
            <person name="Privatt S.R."/>
            <person name="Schneider S.L."/>
            <person name="Sharp S."/>
            <person name="Smith T.C."/>
            <person name="Stanton J.D."/>
            <person name="Ullery H.E."/>
            <person name="Wilson R.J."/>
            <person name="Serrano M.G."/>
            <person name="Buck G."/>
            <person name="Lee V."/>
            <person name="Wang Y."/>
            <person name="Carvalho R."/>
            <person name="Voegtly L."/>
            <person name="Shi R."/>
            <person name="Duckworth R."/>
            <person name="Johnson A."/>
            <person name="Loviza R."/>
            <person name="Walstead R."/>
            <person name="Shah Z."/>
            <person name="Kiflezghi M."/>
            <person name="Wade K."/>
            <person name="Ball S.L."/>
            <person name="Bradley K.W."/>
            <person name="Asai D.J."/>
            <person name="Bowman C.A."/>
            <person name="Russell D.A."/>
            <person name="Pope W.H."/>
            <person name="Jacobs-Sera D."/>
            <person name="Hendrix R.W."/>
            <person name="Hatfull G.F."/>
        </authorList>
    </citation>
    <scope>NUCLEOTIDE SEQUENCE</scope>
</reference>
<dbReference type="Pfam" id="PF13671">
    <property type="entry name" value="AAA_33"/>
    <property type="match status" value="1"/>
</dbReference>
<protein>
    <recommendedName>
        <fullName evidence="2">ATP-binding protein</fullName>
    </recommendedName>
</protein>
<name>A0A2P2BXA1_9ZZZZ</name>